<keyword evidence="1" id="KW-0472">Membrane</keyword>
<accession>A0AAV4W2A4</accession>
<sequence>MAETALPTIFRCFCLGFLFRLGVVGVEPGYLFPIVRKHSATTSTTDRGVSNCRDPWGLTSTDVSGVSFGHSEGSLARETPVFVYVVTVMVTIPIKIIHLVF</sequence>
<keyword evidence="3" id="KW-1185">Reference proteome</keyword>
<comment type="caution">
    <text evidence="2">The sequence shown here is derived from an EMBL/GenBank/DDBJ whole genome shotgun (WGS) entry which is preliminary data.</text>
</comment>
<dbReference type="EMBL" id="BPLQ01014003">
    <property type="protein sequence ID" value="GIY76378.1"/>
    <property type="molecule type" value="Genomic_DNA"/>
</dbReference>
<evidence type="ECO:0000313" key="3">
    <source>
        <dbReference type="Proteomes" id="UP001054837"/>
    </source>
</evidence>
<proteinExistence type="predicted"/>
<feature type="transmembrane region" description="Helical" evidence="1">
    <location>
        <begin position="81"/>
        <end position="100"/>
    </location>
</feature>
<keyword evidence="1" id="KW-0812">Transmembrane</keyword>
<organism evidence="2 3">
    <name type="scientific">Caerostris darwini</name>
    <dbReference type="NCBI Taxonomy" id="1538125"/>
    <lineage>
        <taxon>Eukaryota</taxon>
        <taxon>Metazoa</taxon>
        <taxon>Ecdysozoa</taxon>
        <taxon>Arthropoda</taxon>
        <taxon>Chelicerata</taxon>
        <taxon>Arachnida</taxon>
        <taxon>Araneae</taxon>
        <taxon>Araneomorphae</taxon>
        <taxon>Entelegynae</taxon>
        <taxon>Araneoidea</taxon>
        <taxon>Araneidae</taxon>
        <taxon>Caerostris</taxon>
    </lineage>
</organism>
<evidence type="ECO:0000256" key="1">
    <source>
        <dbReference type="SAM" id="Phobius"/>
    </source>
</evidence>
<evidence type="ECO:0000313" key="2">
    <source>
        <dbReference type="EMBL" id="GIY76378.1"/>
    </source>
</evidence>
<gene>
    <name evidence="2" type="ORF">CDAR_286351</name>
</gene>
<reference evidence="2 3" key="1">
    <citation type="submission" date="2021-06" db="EMBL/GenBank/DDBJ databases">
        <title>Caerostris darwini draft genome.</title>
        <authorList>
            <person name="Kono N."/>
            <person name="Arakawa K."/>
        </authorList>
    </citation>
    <scope>NUCLEOTIDE SEQUENCE [LARGE SCALE GENOMIC DNA]</scope>
</reference>
<evidence type="ECO:0008006" key="4">
    <source>
        <dbReference type="Google" id="ProtNLM"/>
    </source>
</evidence>
<dbReference type="AlphaFoldDB" id="A0AAV4W2A4"/>
<dbReference type="Proteomes" id="UP001054837">
    <property type="component" value="Unassembled WGS sequence"/>
</dbReference>
<protein>
    <recommendedName>
        <fullName evidence="4">Secreted protein</fullName>
    </recommendedName>
</protein>
<keyword evidence="1" id="KW-1133">Transmembrane helix</keyword>
<name>A0AAV4W2A4_9ARAC</name>